<sequence>MREFRTLLNASQLTTFEELPQELRTEIEKQTGINAVLLFEIKSFEILGKLHLSVYIETEDYYYVFAFAEYRTKNVVSLQSIHKPVMEMFALLKEGGVC</sequence>
<gene>
    <name evidence="1" type="ORF">M3215_13325</name>
</gene>
<name>A0ACC6A7Z7_9BACI</name>
<evidence type="ECO:0000313" key="1">
    <source>
        <dbReference type="EMBL" id="MCM3736773.1"/>
    </source>
</evidence>
<evidence type="ECO:0000313" key="2">
    <source>
        <dbReference type="Proteomes" id="UP001202289"/>
    </source>
</evidence>
<accession>A0ACC6A7Z7</accession>
<keyword evidence="2" id="KW-1185">Reference proteome</keyword>
<organism evidence="1 2">
    <name type="scientific">Bacillus cytotoxicus</name>
    <dbReference type="NCBI Taxonomy" id="580165"/>
    <lineage>
        <taxon>Bacteria</taxon>
        <taxon>Bacillati</taxon>
        <taxon>Bacillota</taxon>
        <taxon>Bacilli</taxon>
        <taxon>Bacillales</taxon>
        <taxon>Bacillaceae</taxon>
        <taxon>Bacillus</taxon>
        <taxon>Bacillus cereus group</taxon>
    </lineage>
</organism>
<comment type="caution">
    <text evidence="1">The sequence shown here is derived from an EMBL/GenBank/DDBJ whole genome shotgun (WGS) entry which is preliminary data.</text>
</comment>
<proteinExistence type="predicted"/>
<reference evidence="1" key="1">
    <citation type="submission" date="2022-05" db="EMBL/GenBank/DDBJ databases">
        <title>Comparative Genomics of Spacecraft Associated Microbes.</title>
        <authorList>
            <person name="Tran M.T."/>
            <person name="Wright A."/>
            <person name="Seuylemezian A."/>
            <person name="Eisen J."/>
            <person name="Coil D."/>
        </authorList>
    </citation>
    <scope>NUCLEOTIDE SEQUENCE</scope>
    <source>
        <strain evidence="1">FAIRING 10M-2.2</strain>
    </source>
</reference>
<dbReference type="Proteomes" id="UP001202289">
    <property type="component" value="Unassembled WGS sequence"/>
</dbReference>
<protein>
    <submittedName>
        <fullName evidence="1">Uncharacterized protein</fullName>
    </submittedName>
</protein>
<dbReference type="EMBL" id="JAMBOP010000015">
    <property type="protein sequence ID" value="MCM3736773.1"/>
    <property type="molecule type" value="Genomic_DNA"/>
</dbReference>